<dbReference type="GO" id="GO:0005737">
    <property type="term" value="C:cytoplasm"/>
    <property type="evidence" value="ECO:0007669"/>
    <property type="project" value="UniProtKB-SubCell"/>
</dbReference>
<feature type="binding site" evidence="11">
    <location>
        <position position="152"/>
    </location>
    <ligand>
        <name>Zn(2+)</name>
        <dbReference type="ChEBI" id="CHEBI:29105"/>
        <label>1</label>
    </ligand>
</feature>
<keyword evidence="8 11" id="KW-0143">Chaperone</keyword>
<dbReference type="InterPro" id="IPR036869">
    <property type="entry name" value="J_dom_sf"/>
</dbReference>
<feature type="repeat" description="CXXCXGXG motif" evidence="11">
    <location>
        <begin position="206"/>
        <end position="213"/>
    </location>
</feature>
<dbReference type="HAMAP" id="MF_01152">
    <property type="entry name" value="DnaJ"/>
    <property type="match status" value="1"/>
</dbReference>
<keyword evidence="2 11" id="KW-0235">DNA replication</keyword>
<feature type="binding site" evidence="11">
    <location>
        <position position="149"/>
    </location>
    <ligand>
        <name>Zn(2+)</name>
        <dbReference type="ChEBI" id="CHEBI:29105"/>
        <label>1</label>
    </ligand>
</feature>
<evidence type="ECO:0000313" key="16">
    <source>
        <dbReference type="Proteomes" id="UP000295371"/>
    </source>
</evidence>
<dbReference type="GO" id="GO:0008270">
    <property type="term" value="F:zinc ion binding"/>
    <property type="evidence" value="ECO:0007669"/>
    <property type="project" value="UniProtKB-UniRule"/>
</dbReference>
<feature type="domain" description="J" evidence="13">
    <location>
        <begin position="4"/>
        <end position="68"/>
    </location>
</feature>
<keyword evidence="4 11" id="KW-0677">Repeat</keyword>
<evidence type="ECO:0000313" key="15">
    <source>
        <dbReference type="EMBL" id="TDT33894.1"/>
    </source>
</evidence>
<dbReference type="AlphaFoldDB" id="A0A4R7J9B2"/>
<dbReference type="Gene3D" id="1.10.287.110">
    <property type="entry name" value="DnaJ domain"/>
    <property type="match status" value="1"/>
</dbReference>
<evidence type="ECO:0000256" key="4">
    <source>
        <dbReference type="ARBA" id="ARBA00022737"/>
    </source>
</evidence>
<feature type="repeat" description="CXXCXGXG motif" evidence="11">
    <location>
        <begin position="192"/>
        <end position="199"/>
    </location>
</feature>
<gene>
    <name evidence="11" type="primary">dnaJ</name>
    <name evidence="15" type="ORF">CLV29_1529</name>
</gene>
<dbReference type="PROSITE" id="PS50076">
    <property type="entry name" value="DNAJ_2"/>
    <property type="match status" value="1"/>
</dbReference>
<feature type="domain" description="CR-type" evidence="14">
    <location>
        <begin position="136"/>
        <end position="218"/>
    </location>
</feature>
<dbReference type="InterPro" id="IPR012724">
    <property type="entry name" value="DnaJ"/>
</dbReference>
<comment type="subunit">
    <text evidence="11">Homodimer.</text>
</comment>
<evidence type="ECO:0000256" key="9">
    <source>
        <dbReference type="ARBA" id="ARBA00061004"/>
    </source>
</evidence>
<proteinExistence type="inferred from homology"/>
<dbReference type="FunFam" id="2.10.230.10:FF:000002">
    <property type="entry name" value="Molecular chaperone DnaJ"/>
    <property type="match status" value="1"/>
</dbReference>
<dbReference type="InterPro" id="IPR001623">
    <property type="entry name" value="DnaJ_domain"/>
</dbReference>
<evidence type="ECO:0000256" key="7">
    <source>
        <dbReference type="ARBA" id="ARBA00023016"/>
    </source>
</evidence>
<dbReference type="Gene3D" id="2.10.230.10">
    <property type="entry name" value="Heat shock protein DnaJ, cysteine-rich domain"/>
    <property type="match status" value="1"/>
</dbReference>
<evidence type="ECO:0000256" key="12">
    <source>
        <dbReference type="PROSITE-ProRule" id="PRU00546"/>
    </source>
</evidence>
<dbReference type="InterPro" id="IPR002939">
    <property type="entry name" value="DnaJ_C"/>
</dbReference>
<dbReference type="NCBIfam" id="NF008035">
    <property type="entry name" value="PRK10767.1"/>
    <property type="match status" value="1"/>
</dbReference>
<reference evidence="15 16" key="1">
    <citation type="submission" date="2019-03" db="EMBL/GenBank/DDBJ databases">
        <title>Genomic Encyclopedia of Archaeal and Bacterial Type Strains, Phase II (KMG-II): from individual species to whole genera.</title>
        <authorList>
            <person name="Goeker M."/>
        </authorList>
    </citation>
    <scope>NUCLEOTIDE SEQUENCE [LARGE SCALE GENOMIC DNA]</scope>
    <source>
        <strain evidence="15 16">DSM 24323</strain>
    </source>
</reference>
<dbReference type="CDD" id="cd06257">
    <property type="entry name" value="DnaJ"/>
    <property type="match status" value="1"/>
</dbReference>
<dbReference type="InterPro" id="IPR001305">
    <property type="entry name" value="HSP_DnaJ_Cys-rich_dom"/>
</dbReference>
<dbReference type="PANTHER" id="PTHR43096">
    <property type="entry name" value="DNAJ HOMOLOG 1, MITOCHONDRIAL-RELATED"/>
    <property type="match status" value="1"/>
</dbReference>
<feature type="repeat" description="CXXCXGXG motif" evidence="11">
    <location>
        <begin position="166"/>
        <end position="173"/>
    </location>
</feature>
<dbReference type="InterPro" id="IPR036410">
    <property type="entry name" value="HSP_DnaJ_Cys-rich_dom_sf"/>
</dbReference>
<feature type="binding site" evidence="11">
    <location>
        <position position="195"/>
    </location>
    <ligand>
        <name>Zn(2+)</name>
        <dbReference type="ChEBI" id="CHEBI:29105"/>
        <label>2</label>
    </ligand>
</feature>
<feature type="binding site" evidence="11">
    <location>
        <position position="166"/>
    </location>
    <ligand>
        <name>Zn(2+)</name>
        <dbReference type="ChEBI" id="CHEBI:29105"/>
        <label>2</label>
    </ligand>
</feature>
<evidence type="ECO:0000256" key="10">
    <source>
        <dbReference type="ARBA" id="ARBA00067609"/>
    </source>
</evidence>
<dbReference type="Pfam" id="PF01556">
    <property type="entry name" value="DnaJ_C"/>
    <property type="match status" value="1"/>
</dbReference>
<dbReference type="GO" id="GO:0031072">
    <property type="term" value="F:heat shock protein binding"/>
    <property type="evidence" value="ECO:0007669"/>
    <property type="project" value="InterPro"/>
</dbReference>
<dbReference type="SUPFAM" id="SSF46565">
    <property type="entry name" value="Chaperone J-domain"/>
    <property type="match status" value="1"/>
</dbReference>
<dbReference type="GO" id="GO:0005524">
    <property type="term" value="F:ATP binding"/>
    <property type="evidence" value="ECO:0007669"/>
    <property type="project" value="InterPro"/>
</dbReference>
<keyword evidence="5 11" id="KW-0863">Zinc-finger</keyword>
<dbReference type="GO" id="GO:0051082">
    <property type="term" value="F:unfolded protein binding"/>
    <property type="evidence" value="ECO:0007669"/>
    <property type="project" value="UniProtKB-UniRule"/>
</dbReference>
<evidence type="ECO:0000256" key="6">
    <source>
        <dbReference type="ARBA" id="ARBA00022833"/>
    </source>
</evidence>
<dbReference type="Proteomes" id="UP000295371">
    <property type="component" value="Unassembled WGS sequence"/>
</dbReference>
<dbReference type="PANTHER" id="PTHR43096:SF48">
    <property type="entry name" value="CHAPERONE PROTEIN DNAJ"/>
    <property type="match status" value="1"/>
</dbReference>
<dbReference type="SUPFAM" id="SSF49493">
    <property type="entry name" value="HSP40/DnaJ peptide-binding domain"/>
    <property type="match status" value="2"/>
</dbReference>
<feature type="binding site" evidence="11">
    <location>
        <position position="192"/>
    </location>
    <ligand>
        <name>Zn(2+)</name>
        <dbReference type="ChEBI" id="CHEBI:29105"/>
        <label>2</label>
    </ligand>
</feature>
<dbReference type="Pfam" id="PF00226">
    <property type="entry name" value="DnaJ"/>
    <property type="match status" value="1"/>
</dbReference>
<keyword evidence="6 11" id="KW-0862">Zinc</keyword>
<keyword evidence="16" id="KW-1185">Reference proteome</keyword>
<evidence type="ECO:0000256" key="11">
    <source>
        <dbReference type="HAMAP-Rule" id="MF_01152"/>
    </source>
</evidence>
<accession>A0A4R7J9B2</accession>
<dbReference type="Gene3D" id="2.60.260.20">
    <property type="entry name" value="Urease metallochaperone UreE, N-terminal domain"/>
    <property type="match status" value="2"/>
</dbReference>
<feature type="binding site" evidence="11">
    <location>
        <position position="209"/>
    </location>
    <ligand>
        <name>Zn(2+)</name>
        <dbReference type="ChEBI" id="CHEBI:29105"/>
        <label>1</label>
    </ligand>
</feature>
<dbReference type="PROSITE" id="PS51188">
    <property type="entry name" value="ZF_CR"/>
    <property type="match status" value="1"/>
</dbReference>
<dbReference type="CDD" id="cd10747">
    <property type="entry name" value="DnaJ_C"/>
    <property type="match status" value="1"/>
</dbReference>
<evidence type="ECO:0000259" key="14">
    <source>
        <dbReference type="PROSITE" id="PS51188"/>
    </source>
</evidence>
<feature type="binding site" evidence="11">
    <location>
        <position position="206"/>
    </location>
    <ligand>
        <name>Zn(2+)</name>
        <dbReference type="ChEBI" id="CHEBI:29105"/>
        <label>1</label>
    </ligand>
</feature>
<comment type="caution">
    <text evidence="15">The sequence shown here is derived from an EMBL/GenBank/DDBJ whole genome shotgun (WGS) entry which is preliminary data.</text>
</comment>
<sequence>MSTDYYALLGVERTASVEQIKKAYRKMAMKVHPDVAPGPEAAEKFKELSEAYEILSSPEKRSIYDRGGDPRMAGAGGRGGFGGFGGFGSAQGFDFSDLIDAMFTGQTTARGPRSRVRRGQDSYVPASLSLAEAAFGTTIDTVLDTAVRCSVCDGSGAAPGTSPERCRTCQGSGEITQMQRIGMAGIRTSQPCPNCQGFGVTIPNPCIECDGEGRVRQTEKLQVKIPSGVESGMQIHLAGRGEAGPNGGEPGDVYIKLQVREHEHFRREGNNLELVVPIPMTAAALGTSVEVPTLEADLGDREDMADAPKTLEVEVPAGTQSGTRVAIAGRGVPKLRGRGRGELGVTFLVQTPTKINKEQRELLEQLAELREETRVQLRSGGGKGFFERLKRSAQ</sequence>
<dbReference type="RefSeq" id="WP_133754335.1">
    <property type="nucleotide sequence ID" value="NZ_CP171129.1"/>
</dbReference>
<comment type="domain">
    <text evidence="11">The J domain is necessary and sufficient to stimulate DnaK ATPase activity. Zinc center 1 plays an important role in the autonomous, DnaK-independent chaperone activity of DnaJ. Zinc center 2 is essential for interaction with DnaK and for DnaJ activity.</text>
</comment>
<comment type="cofactor">
    <cofactor evidence="11">
        <name>Zn(2+)</name>
        <dbReference type="ChEBI" id="CHEBI:29105"/>
    </cofactor>
    <text evidence="11">Binds 2 Zn(2+) ions per monomer.</text>
</comment>
<feature type="zinc finger region" description="CR-type" evidence="12">
    <location>
        <begin position="136"/>
        <end position="218"/>
    </location>
</feature>
<dbReference type="SUPFAM" id="SSF57938">
    <property type="entry name" value="DnaJ/Hsp40 cysteine-rich domain"/>
    <property type="match status" value="1"/>
</dbReference>
<keyword evidence="7 11" id="KW-0346">Stress response</keyword>
<dbReference type="SMART" id="SM00271">
    <property type="entry name" value="DnaJ"/>
    <property type="match status" value="1"/>
</dbReference>
<evidence type="ECO:0000256" key="1">
    <source>
        <dbReference type="ARBA" id="ARBA00022490"/>
    </source>
</evidence>
<organism evidence="15 16">
    <name type="scientific">Naumannella halotolerans</name>
    <dbReference type="NCBI Taxonomy" id="993414"/>
    <lineage>
        <taxon>Bacteria</taxon>
        <taxon>Bacillati</taxon>
        <taxon>Actinomycetota</taxon>
        <taxon>Actinomycetes</taxon>
        <taxon>Propionibacteriales</taxon>
        <taxon>Propionibacteriaceae</taxon>
        <taxon>Naumannella</taxon>
    </lineage>
</organism>
<feature type="repeat" description="CXXCXGXG motif" evidence="11">
    <location>
        <begin position="149"/>
        <end position="156"/>
    </location>
</feature>
<dbReference type="InterPro" id="IPR008971">
    <property type="entry name" value="HSP40/DnaJ_pept-bd"/>
</dbReference>
<dbReference type="EMBL" id="SOAW01000001">
    <property type="protein sequence ID" value="TDT33894.1"/>
    <property type="molecule type" value="Genomic_DNA"/>
</dbReference>
<name>A0A4R7J9B2_9ACTN</name>
<keyword evidence="3 11" id="KW-0479">Metal-binding</keyword>
<dbReference type="GO" id="GO:0042026">
    <property type="term" value="P:protein refolding"/>
    <property type="evidence" value="ECO:0007669"/>
    <property type="project" value="TreeGrafter"/>
</dbReference>
<evidence type="ECO:0000259" key="13">
    <source>
        <dbReference type="PROSITE" id="PS50076"/>
    </source>
</evidence>
<evidence type="ECO:0000256" key="5">
    <source>
        <dbReference type="ARBA" id="ARBA00022771"/>
    </source>
</evidence>
<dbReference type="CDD" id="cd10719">
    <property type="entry name" value="DnaJ_zf"/>
    <property type="match status" value="1"/>
</dbReference>
<evidence type="ECO:0000256" key="8">
    <source>
        <dbReference type="ARBA" id="ARBA00023186"/>
    </source>
</evidence>
<comment type="subcellular location">
    <subcellularLocation>
        <location evidence="11">Cytoplasm</location>
    </subcellularLocation>
</comment>
<dbReference type="Pfam" id="PF00684">
    <property type="entry name" value="DnaJ_CXXCXGXG"/>
    <property type="match status" value="1"/>
</dbReference>
<feature type="binding site" evidence="11">
    <location>
        <position position="169"/>
    </location>
    <ligand>
        <name>Zn(2+)</name>
        <dbReference type="ChEBI" id="CHEBI:29105"/>
        <label>2</label>
    </ligand>
</feature>
<dbReference type="PRINTS" id="PR00625">
    <property type="entry name" value="JDOMAIN"/>
</dbReference>
<dbReference type="OrthoDB" id="9779889at2"/>
<comment type="similarity">
    <text evidence="9 11">Belongs to the DnaJ family.</text>
</comment>
<protein>
    <recommendedName>
        <fullName evidence="10 11">Chaperone protein DnaJ</fullName>
    </recommendedName>
</protein>
<dbReference type="GO" id="GO:0006260">
    <property type="term" value="P:DNA replication"/>
    <property type="evidence" value="ECO:0007669"/>
    <property type="project" value="UniProtKB-KW"/>
</dbReference>
<comment type="function">
    <text evidence="11">Participates actively in the response to hyperosmotic and heat shock by preventing the aggregation of stress-denatured proteins and by disaggregating proteins, also in an autonomous, DnaK-independent fashion. Unfolded proteins bind initially to DnaJ; upon interaction with the DnaJ-bound protein, DnaK hydrolyzes its bound ATP, resulting in the formation of a stable complex. GrpE releases ADP from DnaK; ATP binding to DnaK triggers the release of the substrate protein, thus completing the reaction cycle. Several rounds of ATP-dependent interactions between DnaJ, DnaK and GrpE are required for fully efficient folding. Also involved, together with DnaK and GrpE, in the DNA replication of plasmids through activation of initiation proteins.</text>
</comment>
<keyword evidence="1 11" id="KW-0963">Cytoplasm</keyword>
<evidence type="ECO:0000256" key="2">
    <source>
        <dbReference type="ARBA" id="ARBA00022705"/>
    </source>
</evidence>
<evidence type="ECO:0000256" key="3">
    <source>
        <dbReference type="ARBA" id="ARBA00022723"/>
    </source>
</evidence>
<dbReference type="GO" id="GO:0009408">
    <property type="term" value="P:response to heat"/>
    <property type="evidence" value="ECO:0007669"/>
    <property type="project" value="InterPro"/>
</dbReference>